<dbReference type="SUPFAM" id="SSF52047">
    <property type="entry name" value="RNI-like"/>
    <property type="match status" value="1"/>
</dbReference>
<evidence type="ECO:0000313" key="3">
    <source>
        <dbReference type="Proteomes" id="UP000232688"/>
    </source>
</evidence>
<dbReference type="Gene3D" id="3.80.10.10">
    <property type="entry name" value="Ribonuclease Inhibitor"/>
    <property type="match status" value="1"/>
</dbReference>
<dbReference type="OrthoDB" id="10519281at2759"/>
<dbReference type="Proteomes" id="UP000232688">
    <property type="component" value="Unassembled WGS sequence"/>
</dbReference>
<dbReference type="Proteomes" id="UP000232722">
    <property type="component" value="Unassembled WGS sequence"/>
</dbReference>
<name>A0A2I1EB70_9GLOM</name>
<sequence length="175" mass="20705">MLQHIILSENKRDSVVYAINRLFGDDNIDNNYNIVFNSLSTQSETLKILEFKYIPFNKINEKALNSLCLLKNIRVLKLYKCREIYDNLNSWAKNLTRLEVFEFVAYYIPTISEGFLVQLIQSSSKTLTKLVLHYKREHNQVFQQIPFYSHLLIHLELPKIFPDELILIFKSCTKL</sequence>
<dbReference type="EMBL" id="LLXJ01000181">
    <property type="protein sequence ID" value="PKC13591.1"/>
    <property type="molecule type" value="Genomic_DNA"/>
</dbReference>
<organism evidence="2 3">
    <name type="scientific">Rhizophagus irregularis</name>
    <dbReference type="NCBI Taxonomy" id="588596"/>
    <lineage>
        <taxon>Eukaryota</taxon>
        <taxon>Fungi</taxon>
        <taxon>Fungi incertae sedis</taxon>
        <taxon>Mucoromycota</taxon>
        <taxon>Glomeromycotina</taxon>
        <taxon>Glomeromycetes</taxon>
        <taxon>Glomerales</taxon>
        <taxon>Glomeraceae</taxon>
        <taxon>Rhizophagus</taxon>
    </lineage>
</organism>
<reference evidence="1 4" key="1">
    <citation type="submission" date="2016-04" db="EMBL/GenBank/DDBJ databases">
        <title>Genome analyses suggest a sexual origin of heterokaryosis in a supposedly ancient asexual fungus.</title>
        <authorList>
            <person name="Ropars J."/>
            <person name="Sedzielewska K."/>
            <person name="Noel J."/>
            <person name="Charron P."/>
            <person name="Farinelli L."/>
            <person name="Marton T."/>
            <person name="Kruger M."/>
            <person name="Pelin A."/>
            <person name="Brachmann A."/>
            <person name="Corradi N."/>
        </authorList>
    </citation>
    <scope>NUCLEOTIDE SEQUENCE [LARGE SCALE GENOMIC DNA]</scope>
    <source>
        <strain evidence="1 4">A5</strain>
    </source>
</reference>
<evidence type="ECO:0000313" key="2">
    <source>
        <dbReference type="EMBL" id="PKC62563.1"/>
    </source>
</evidence>
<evidence type="ECO:0000313" key="4">
    <source>
        <dbReference type="Proteomes" id="UP000232722"/>
    </source>
</evidence>
<protein>
    <submittedName>
        <fullName evidence="2">Uncharacterized protein</fullName>
    </submittedName>
</protein>
<dbReference type="VEuPathDB" id="FungiDB:RhiirA1_423658"/>
<gene>
    <name evidence="2" type="ORF">RhiirA1_423658</name>
    <name evidence="1" type="ORF">RhiirA5_351412</name>
</gene>
<accession>A0A2I1EB70</accession>
<evidence type="ECO:0000313" key="1">
    <source>
        <dbReference type="EMBL" id="PKC13591.1"/>
    </source>
</evidence>
<comment type="caution">
    <text evidence="2">The sequence shown here is derived from an EMBL/GenBank/DDBJ whole genome shotgun (WGS) entry which is preliminary data.</text>
</comment>
<reference evidence="2 3" key="4">
    <citation type="submission" date="2017-10" db="EMBL/GenBank/DDBJ databases">
        <title>Genome analyses suggest a sexual origin of heterokaryosis in a supposedly ancient asexual fungus.</title>
        <authorList>
            <person name="Corradi N."/>
            <person name="Sedzielewska K."/>
            <person name="Noel J."/>
            <person name="Charron P."/>
            <person name="Farinelli L."/>
            <person name="Marton T."/>
            <person name="Kruger M."/>
            <person name="Pelin A."/>
            <person name="Brachmann A."/>
            <person name="Corradi N."/>
        </authorList>
    </citation>
    <scope>NUCLEOTIDE SEQUENCE [LARGE SCALE GENOMIC DNA]</scope>
    <source>
        <strain evidence="2 3">A1</strain>
    </source>
</reference>
<reference evidence="1 4" key="2">
    <citation type="submission" date="2017-09" db="EMBL/GenBank/DDBJ databases">
        <title>Extensive intraspecific genome diversity in a model arbuscular mycorrhizal fungus.</title>
        <authorList>
            <person name="Chen E.C."/>
            <person name="Morin E."/>
            <person name="Beaudet D."/>
            <person name="Noel J."/>
            <person name="Ndikumana S."/>
            <person name="Charron P."/>
            <person name="St-Onge C."/>
            <person name="Giorgi J."/>
            <person name="Grigoriev I.V."/>
            <person name="Roux C."/>
            <person name="Martin F.M."/>
            <person name="Corradi N."/>
        </authorList>
    </citation>
    <scope>NUCLEOTIDE SEQUENCE [LARGE SCALE GENOMIC DNA]</scope>
    <source>
        <strain evidence="1 4">A5</strain>
    </source>
</reference>
<reference evidence="2 3" key="3">
    <citation type="submission" date="2017-10" db="EMBL/GenBank/DDBJ databases">
        <title>Extensive intraspecific genome diversity in a model arbuscular mycorrhizal fungus.</title>
        <authorList>
            <person name="Chen E.C.H."/>
            <person name="Morin E."/>
            <person name="Baudet D."/>
            <person name="Noel J."/>
            <person name="Ndikumana S."/>
            <person name="Charron P."/>
            <person name="St-Onge C."/>
            <person name="Giorgi J."/>
            <person name="Grigoriev I.V."/>
            <person name="Roux C."/>
            <person name="Martin F.M."/>
            <person name="Corradi N."/>
        </authorList>
    </citation>
    <scope>NUCLEOTIDE SEQUENCE [LARGE SCALE GENOMIC DNA]</scope>
    <source>
        <strain evidence="2 3">A1</strain>
    </source>
</reference>
<dbReference type="InterPro" id="IPR032675">
    <property type="entry name" value="LRR_dom_sf"/>
</dbReference>
<dbReference type="AlphaFoldDB" id="A0A2I1EB70"/>
<dbReference type="VEuPathDB" id="FungiDB:FUN_022543"/>
<dbReference type="EMBL" id="LLXH01000842">
    <property type="protein sequence ID" value="PKC62563.1"/>
    <property type="molecule type" value="Genomic_DNA"/>
</dbReference>
<proteinExistence type="predicted"/>
<feature type="non-terminal residue" evidence="2">
    <location>
        <position position="175"/>
    </location>
</feature>